<feature type="transmembrane region" description="Helical" evidence="1">
    <location>
        <begin position="6"/>
        <end position="28"/>
    </location>
</feature>
<dbReference type="GO" id="GO:0005506">
    <property type="term" value="F:iron ion binding"/>
    <property type="evidence" value="ECO:0007669"/>
    <property type="project" value="InterPro"/>
</dbReference>
<dbReference type="GO" id="GO:0020037">
    <property type="term" value="F:heme binding"/>
    <property type="evidence" value="ECO:0007669"/>
    <property type="project" value="InterPro"/>
</dbReference>
<dbReference type="OrthoDB" id="2707286at2759"/>
<dbReference type="AlphaFoldDB" id="A0A1J8R369"/>
<evidence type="ECO:0000313" key="3">
    <source>
        <dbReference type="Proteomes" id="UP000183567"/>
    </source>
</evidence>
<keyword evidence="1" id="KW-0812">Transmembrane</keyword>
<comment type="caution">
    <text evidence="2">The sequence shown here is derived from an EMBL/GenBank/DDBJ whole genome shotgun (WGS) entry which is preliminary data.</text>
</comment>
<evidence type="ECO:0000256" key="1">
    <source>
        <dbReference type="SAM" id="Phobius"/>
    </source>
</evidence>
<evidence type="ECO:0000313" key="2">
    <source>
        <dbReference type="EMBL" id="OJA20256.1"/>
    </source>
</evidence>
<sequence length="65" mass="7272">MVPSVDGRLAIIAVLVSFVIITALKRFLENRQDKRSLPPGPVPLPLLGNILSIDTTQPWLTYTEW</sequence>
<keyword evidence="1" id="KW-1133">Transmembrane helix</keyword>
<name>A0A1J8R369_9AGAM</name>
<gene>
    <name evidence="2" type="ORF">AZE42_04313</name>
</gene>
<protein>
    <submittedName>
        <fullName evidence="2">Uncharacterized protein</fullName>
    </submittedName>
</protein>
<dbReference type="Proteomes" id="UP000183567">
    <property type="component" value="Unassembled WGS sequence"/>
</dbReference>
<reference evidence="2 3" key="1">
    <citation type="submission" date="2016-03" db="EMBL/GenBank/DDBJ databases">
        <title>Comparative genomics of the ectomycorrhizal sister species Rhizopogon vinicolor and Rhizopogon vesiculosus (Basidiomycota: Boletales) reveals a divergence of the mating type B locus.</title>
        <authorList>
            <person name="Mujic A.B."/>
            <person name="Kuo A."/>
            <person name="Tritt A."/>
            <person name="Lipzen A."/>
            <person name="Chen C."/>
            <person name="Johnson J."/>
            <person name="Sharma A."/>
            <person name="Barry K."/>
            <person name="Grigoriev I.V."/>
            <person name="Spatafora J.W."/>
        </authorList>
    </citation>
    <scope>NUCLEOTIDE SEQUENCE [LARGE SCALE GENOMIC DNA]</scope>
    <source>
        <strain evidence="2 3">AM-OR11-056</strain>
    </source>
</reference>
<keyword evidence="1" id="KW-0472">Membrane</keyword>
<feature type="non-terminal residue" evidence="2">
    <location>
        <position position="65"/>
    </location>
</feature>
<dbReference type="InterPro" id="IPR036396">
    <property type="entry name" value="Cyt_P450_sf"/>
</dbReference>
<dbReference type="GO" id="GO:0016705">
    <property type="term" value="F:oxidoreductase activity, acting on paired donors, with incorporation or reduction of molecular oxygen"/>
    <property type="evidence" value="ECO:0007669"/>
    <property type="project" value="InterPro"/>
</dbReference>
<keyword evidence="3" id="KW-1185">Reference proteome</keyword>
<dbReference type="GO" id="GO:0004497">
    <property type="term" value="F:monooxygenase activity"/>
    <property type="evidence" value="ECO:0007669"/>
    <property type="project" value="InterPro"/>
</dbReference>
<proteinExistence type="predicted"/>
<dbReference type="EMBL" id="LVVM01000661">
    <property type="protein sequence ID" value="OJA20256.1"/>
    <property type="molecule type" value="Genomic_DNA"/>
</dbReference>
<organism evidence="2 3">
    <name type="scientific">Rhizopogon vesiculosus</name>
    <dbReference type="NCBI Taxonomy" id="180088"/>
    <lineage>
        <taxon>Eukaryota</taxon>
        <taxon>Fungi</taxon>
        <taxon>Dikarya</taxon>
        <taxon>Basidiomycota</taxon>
        <taxon>Agaricomycotina</taxon>
        <taxon>Agaricomycetes</taxon>
        <taxon>Agaricomycetidae</taxon>
        <taxon>Boletales</taxon>
        <taxon>Suillineae</taxon>
        <taxon>Rhizopogonaceae</taxon>
        <taxon>Rhizopogon</taxon>
    </lineage>
</organism>
<dbReference type="Gene3D" id="1.10.630.10">
    <property type="entry name" value="Cytochrome P450"/>
    <property type="match status" value="1"/>
</dbReference>
<accession>A0A1J8R369</accession>